<organism evidence="2">
    <name type="scientific">freshwater metagenome</name>
    <dbReference type="NCBI Taxonomy" id="449393"/>
    <lineage>
        <taxon>unclassified sequences</taxon>
        <taxon>metagenomes</taxon>
        <taxon>ecological metagenomes</taxon>
    </lineage>
</organism>
<reference evidence="2" key="1">
    <citation type="submission" date="2020-05" db="EMBL/GenBank/DDBJ databases">
        <authorList>
            <person name="Chiriac C."/>
            <person name="Salcher M."/>
            <person name="Ghai R."/>
            <person name="Kavagutti S V."/>
        </authorList>
    </citation>
    <scope>NUCLEOTIDE SEQUENCE</scope>
</reference>
<proteinExistence type="predicted"/>
<evidence type="ECO:0000313" key="2">
    <source>
        <dbReference type="EMBL" id="CAB4769478.1"/>
    </source>
</evidence>
<dbReference type="AlphaFoldDB" id="A0A6J6VF33"/>
<feature type="transmembrane region" description="Helical" evidence="1">
    <location>
        <begin position="40"/>
        <end position="64"/>
    </location>
</feature>
<evidence type="ECO:0000256" key="1">
    <source>
        <dbReference type="SAM" id="Phobius"/>
    </source>
</evidence>
<dbReference type="EMBL" id="CAEZZS010000006">
    <property type="protein sequence ID" value="CAB4769478.1"/>
    <property type="molecule type" value="Genomic_DNA"/>
</dbReference>
<sequence length="131" mass="13621">MPTIGASKTTFPSPSLISLPDESTAAIAITFTPLESSTVAVTSAILATLATFASLDFAVINSCFSASVEVTFESKSVIFLLASLNLVFASVNFSSLAFEDCCNFSMSDPSVLFFSAIAVCSASFDLEDAIS</sequence>
<keyword evidence="1" id="KW-0812">Transmembrane</keyword>
<name>A0A6J6VF33_9ZZZZ</name>
<keyword evidence="1" id="KW-0472">Membrane</keyword>
<feature type="transmembrane region" description="Helical" evidence="1">
    <location>
        <begin position="76"/>
        <end position="98"/>
    </location>
</feature>
<accession>A0A6J6VF33</accession>
<keyword evidence="1" id="KW-1133">Transmembrane helix</keyword>
<protein>
    <submittedName>
        <fullName evidence="2">Unannotated protein</fullName>
    </submittedName>
</protein>
<gene>
    <name evidence="2" type="ORF">UFOPK2922_00258</name>
</gene>